<feature type="transmembrane region" description="Helical" evidence="3">
    <location>
        <begin position="561"/>
        <end position="582"/>
    </location>
</feature>
<dbReference type="InterPro" id="IPR039672">
    <property type="entry name" value="MFS_2"/>
</dbReference>
<dbReference type="Pfam" id="PF13347">
    <property type="entry name" value="MFS_2"/>
    <property type="match status" value="1"/>
</dbReference>
<feature type="transmembrane region" description="Helical" evidence="3">
    <location>
        <begin position="128"/>
        <end position="153"/>
    </location>
</feature>
<protein>
    <recommendedName>
        <fullName evidence="6">Major facilitator superfamily domain-containing protein 12</fullName>
    </recommendedName>
</protein>
<dbReference type="InterPro" id="IPR036259">
    <property type="entry name" value="MFS_trans_sf"/>
</dbReference>
<feature type="non-terminal residue" evidence="4">
    <location>
        <position position="1"/>
    </location>
</feature>
<feature type="compositionally biased region" description="Basic and acidic residues" evidence="2">
    <location>
        <begin position="249"/>
        <end position="279"/>
    </location>
</feature>
<feature type="region of interest" description="Disordered" evidence="2">
    <location>
        <begin position="368"/>
        <end position="425"/>
    </location>
</feature>
<feature type="region of interest" description="Disordered" evidence="2">
    <location>
        <begin position="249"/>
        <end position="284"/>
    </location>
</feature>
<gene>
    <name evidence="4" type="ORF">PLOB_00001253</name>
</gene>
<comment type="similarity">
    <text evidence="1">Belongs to the major facilitator superfamily.</text>
</comment>
<keyword evidence="3" id="KW-0472">Membrane</keyword>
<sequence>QFVLWVNKGRYYGDFCRKVNCATHLFNKGTLFPPKRSTRCWDRVVELPAFQAGMILLITQIVEAFFSLLIGYLCDRVDIPLISKRMGRRKSWHLVGTLLMALTLPFLYNKCLLCSNHKTVGWAQFAYYVSISVAGNVSFSVVEINHLSVISAVARTLQEGMAVNAIRTAFSFLTGIFVYLIAWGLLGQDSGASLGPEDVSSFAEKNNLETKEDKKCKENTGATSSQTNGCVCSIPEAGYKLTLVSEGYEKDASDTEMEEKARDMSYETSLKDDSDRAHSDAYQSLKIKTEQLSDRESKGVANEGYQPEVEAKDIPTKTSCEVHDNTDQPGMQKSKEIKKEGLTIKESYSGHTLSIVNEGYRDENATAEVKVNDDDMKPCLEPANKAPISSATQTKESRKHSFSGEKEQGRDNVEQKEDDNDDVALNAPDAFPVEITASPETETWKTALFLAPEERGSNEEKKERDSVIKCELAAVSVSGDRNENSKTFKDWLMDPKLYKVAVIFTCSRLLQDATYSYLPLYLTKTQGFEKWTFLTASLLVLFGCVFSFFQTQTSLPKQSTYAPVIVMGSGMSIMYVMALTFATELTGKDKKSSGSAFSIIVFIGRVLSGGMFMTIQEFYPKNGSSSGLSEKFSLSEQTITATEADTVLCQKQFPLQK</sequence>
<keyword evidence="5" id="KW-1185">Reference proteome</keyword>
<comment type="caution">
    <text evidence="4">The sequence shown here is derived from an EMBL/GenBank/DDBJ whole genome shotgun (WGS) entry which is preliminary data.</text>
</comment>
<name>A0ABN8Q0W5_9CNID</name>
<keyword evidence="3" id="KW-1133">Transmembrane helix</keyword>
<feature type="compositionally biased region" description="Basic and acidic residues" evidence="2">
    <location>
        <begin position="402"/>
        <end position="415"/>
    </location>
</feature>
<feature type="transmembrane region" description="Helical" evidence="3">
    <location>
        <begin position="531"/>
        <end position="549"/>
    </location>
</feature>
<feature type="compositionally biased region" description="Basic and acidic residues" evidence="2">
    <location>
        <begin position="368"/>
        <end position="378"/>
    </location>
</feature>
<accession>A0ABN8Q0W5</accession>
<dbReference type="PANTHER" id="PTHR11328:SF28">
    <property type="entry name" value="MAJOR FACILITATOR SUPERFAMILY DOMAIN-CONTAINING PROTEIN 12"/>
    <property type="match status" value="1"/>
</dbReference>
<evidence type="ECO:0000256" key="2">
    <source>
        <dbReference type="SAM" id="MobiDB-lite"/>
    </source>
</evidence>
<evidence type="ECO:0000313" key="5">
    <source>
        <dbReference type="Proteomes" id="UP001159405"/>
    </source>
</evidence>
<keyword evidence="3" id="KW-0812">Transmembrane</keyword>
<dbReference type="Proteomes" id="UP001159405">
    <property type="component" value="Unassembled WGS sequence"/>
</dbReference>
<feature type="transmembrane region" description="Helical" evidence="3">
    <location>
        <begin position="91"/>
        <end position="108"/>
    </location>
</feature>
<dbReference type="PANTHER" id="PTHR11328">
    <property type="entry name" value="MAJOR FACILITATOR SUPERFAMILY DOMAIN-CONTAINING PROTEIN"/>
    <property type="match status" value="1"/>
</dbReference>
<feature type="transmembrane region" description="Helical" evidence="3">
    <location>
        <begin position="165"/>
        <end position="186"/>
    </location>
</feature>
<evidence type="ECO:0000313" key="4">
    <source>
        <dbReference type="EMBL" id="CAH3154933.1"/>
    </source>
</evidence>
<feature type="transmembrane region" description="Helical" evidence="3">
    <location>
        <begin position="594"/>
        <end position="615"/>
    </location>
</feature>
<evidence type="ECO:0000256" key="1">
    <source>
        <dbReference type="ARBA" id="ARBA00008335"/>
    </source>
</evidence>
<dbReference type="SUPFAM" id="SSF103473">
    <property type="entry name" value="MFS general substrate transporter"/>
    <property type="match status" value="2"/>
</dbReference>
<reference evidence="4 5" key="1">
    <citation type="submission" date="2022-05" db="EMBL/GenBank/DDBJ databases">
        <authorList>
            <consortium name="Genoscope - CEA"/>
            <person name="William W."/>
        </authorList>
    </citation>
    <scope>NUCLEOTIDE SEQUENCE [LARGE SCALE GENOMIC DNA]</scope>
</reference>
<dbReference type="Gene3D" id="1.20.1250.20">
    <property type="entry name" value="MFS general substrate transporter like domains"/>
    <property type="match status" value="2"/>
</dbReference>
<organism evidence="4 5">
    <name type="scientific">Porites lobata</name>
    <dbReference type="NCBI Taxonomy" id="104759"/>
    <lineage>
        <taxon>Eukaryota</taxon>
        <taxon>Metazoa</taxon>
        <taxon>Cnidaria</taxon>
        <taxon>Anthozoa</taxon>
        <taxon>Hexacorallia</taxon>
        <taxon>Scleractinia</taxon>
        <taxon>Fungiina</taxon>
        <taxon>Poritidae</taxon>
        <taxon>Porites</taxon>
    </lineage>
</organism>
<proteinExistence type="inferred from homology"/>
<dbReference type="EMBL" id="CALNXK010000100">
    <property type="protein sequence ID" value="CAH3154933.1"/>
    <property type="molecule type" value="Genomic_DNA"/>
</dbReference>
<feature type="transmembrane region" description="Helical" evidence="3">
    <location>
        <begin position="49"/>
        <end position="70"/>
    </location>
</feature>
<evidence type="ECO:0008006" key="6">
    <source>
        <dbReference type="Google" id="ProtNLM"/>
    </source>
</evidence>
<evidence type="ECO:0000256" key="3">
    <source>
        <dbReference type="SAM" id="Phobius"/>
    </source>
</evidence>